<dbReference type="AlphaFoldDB" id="A0A0A2SX14"/>
<gene>
    <name evidence="2" type="ORF">EP47_08565</name>
</gene>
<dbReference type="InterPro" id="IPR032710">
    <property type="entry name" value="NTF2-like_dom_sf"/>
</dbReference>
<dbReference type="EMBL" id="JNCF01000007">
    <property type="protein sequence ID" value="KGP63944.1"/>
    <property type="molecule type" value="Genomic_DNA"/>
</dbReference>
<feature type="domain" description="SnoaL-like" evidence="1">
    <location>
        <begin position="14"/>
        <end position="135"/>
    </location>
</feature>
<reference evidence="2 3" key="1">
    <citation type="submission" date="2014-05" db="EMBL/GenBank/DDBJ databases">
        <authorList>
            <person name="Rizzardi K."/>
            <person name="Winiecka-Krusnell J."/>
            <person name="Ramliden M."/>
            <person name="Alm E."/>
            <person name="Andersson S."/>
            <person name="Byfors S."/>
        </authorList>
    </citation>
    <scope>NUCLEOTIDE SEQUENCE [LARGE SCALE GENOMIC DNA]</scope>
    <source>
        <strain evidence="2 3">LEGN</strain>
    </source>
</reference>
<dbReference type="Gene3D" id="3.10.450.50">
    <property type="match status" value="1"/>
</dbReference>
<name>A0A0A2SX14_9GAMM</name>
<dbReference type="STRING" id="1498499.EP47_08565"/>
<dbReference type="SUPFAM" id="SSF54427">
    <property type="entry name" value="NTF2-like"/>
    <property type="match status" value="1"/>
</dbReference>
<evidence type="ECO:0000313" key="3">
    <source>
        <dbReference type="Proteomes" id="UP000054422"/>
    </source>
</evidence>
<dbReference type="Proteomes" id="UP000054422">
    <property type="component" value="Unassembled WGS sequence"/>
</dbReference>
<keyword evidence="2" id="KW-0413">Isomerase</keyword>
<accession>A0A0A2SX14</accession>
<evidence type="ECO:0000313" key="2">
    <source>
        <dbReference type="EMBL" id="KGP63944.1"/>
    </source>
</evidence>
<proteinExistence type="predicted"/>
<organism evidence="2 3">
    <name type="scientific">Legionella norrlandica</name>
    <dbReference type="NCBI Taxonomy" id="1498499"/>
    <lineage>
        <taxon>Bacteria</taxon>
        <taxon>Pseudomonadati</taxon>
        <taxon>Pseudomonadota</taxon>
        <taxon>Gammaproteobacteria</taxon>
        <taxon>Legionellales</taxon>
        <taxon>Legionellaceae</taxon>
        <taxon>Legionella</taxon>
    </lineage>
</organism>
<comment type="caution">
    <text evidence="2">The sequence shown here is derived from an EMBL/GenBank/DDBJ whole genome shotgun (WGS) entry which is preliminary data.</text>
</comment>
<dbReference type="InterPro" id="IPR037401">
    <property type="entry name" value="SnoaL-like"/>
</dbReference>
<dbReference type="Pfam" id="PF13474">
    <property type="entry name" value="SnoaL_3"/>
    <property type="match status" value="1"/>
</dbReference>
<dbReference type="OrthoDB" id="9812295at2"/>
<dbReference type="GO" id="GO:0016853">
    <property type="term" value="F:isomerase activity"/>
    <property type="evidence" value="ECO:0007669"/>
    <property type="project" value="UniProtKB-KW"/>
</dbReference>
<protein>
    <submittedName>
        <fullName evidence="2">Ketosteroid isomerase</fullName>
    </submittedName>
</protein>
<dbReference type="RefSeq" id="WP_035887512.1">
    <property type="nucleotide sequence ID" value="NZ_JNCF01000007.1"/>
</dbReference>
<keyword evidence="3" id="KW-1185">Reference proteome</keyword>
<evidence type="ECO:0000259" key="1">
    <source>
        <dbReference type="Pfam" id="PF13474"/>
    </source>
</evidence>
<sequence length="148" mass="17084">MNSNTHRENEVAIIHKLIEDYVKGVHAKDINKIMSQYAPNIRSFDAVSQLQFKGVNDYKRHWETCLSFCQGAPLFEVQELETVVDGDLAVSYYLTYCGGTNEKDEAQGGWMRGTMVHRKIDEKWKIIHEHYSVPFDMKTGTPLFDLKP</sequence>